<dbReference type="GO" id="GO:0003676">
    <property type="term" value="F:nucleic acid binding"/>
    <property type="evidence" value="ECO:0007669"/>
    <property type="project" value="InterPro"/>
</dbReference>
<dbReference type="Gene3D" id="3.30.420.10">
    <property type="entry name" value="Ribonuclease H-like superfamily/Ribonuclease H"/>
    <property type="match status" value="1"/>
</dbReference>
<dbReference type="AlphaFoldDB" id="A0A8X6SZA0"/>
<evidence type="ECO:0000313" key="2">
    <source>
        <dbReference type="Proteomes" id="UP000887159"/>
    </source>
</evidence>
<proteinExistence type="predicted"/>
<name>A0A8X6SZA0_TRICX</name>
<dbReference type="InterPro" id="IPR036397">
    <property type="entry name" value="RNaseH_sf"/>
</dbReference>
<organism evidence="1 2">
    <name type="scientific">Trichonephila clavipes</name>
    <name type="common">Golden silk orbweaver</name>
    <name type="synonym">Nephila clavipes</name>
    <dbReference type="NCBI Taxonomy" id="2585209"/>
    <lineage>
        <taxon>Eukaryota</taxon>
        <taxon>Metazoa</taxon>
        <taxon>Ecdysozoa</taxon>
        <taxon>Arthropoda</taxon>
        <taxon>Chelicerata</taxon>
        <taxon>Arachnida</taxon>
        <taxon>Araneae</taxon>
        <taxon>Araneomorphae</taxon>
        <taxon>Entelegynae</taxon>
        <taxon>Araneoidea</taxon>
        <taxon>Nephilidae</taxon>
        <taxon>Trichonephila</taxon>
    </lineage>
</organism>
<dbReference type="Proteomes" id="UP000887159">
    <property type="component" value="Unassembled WGS sequence"/>
</dbReference>
<comment type="caution">
    <text evidence="1">The sequence shown here is derived from an EMBL/GenBank/DDBJ whole genome shotgun (WGS) entry which is preliminary data.</text>
</comment>
<dbReference type="EMBL" id="BMAU01021359">
    <property type="protein sequence ID" value="GFY22061.1"/>
    <property type="molecule type" value="Genomic_DNA"/>
</dbReference>
<protein>
    <submittedName>
        <fullName evidence="1">Transposable element Tcb1 transposase</fullName>
    </submittedName>
</protein>
<evidence type="ECO:0000313" key="1">
    <source>
        <dbReference type="EMBL" id="GFY22061.1"/>
    </source>
</evidence>
<reference evidence="1" key="1">
    <citation type="submission" date="2020-08" db="EMBL/GenBank/DDBJ databases">
        <title>Multicomponent nature underlies the extraordinary mechanical properties of spider dragline silk.</title>
        <authorList>
            <person name="Kono N."/>
            <person name="Nakamura H."/>
            <person name="Mori M."/>
            <person name="Yoshida Y."/>
            <person name="Ohtoshi R."/>
            <person name="Malay A.D."/>
            <person name="Moran D.A.P."/>
            <person name="Tomita M."/>
            <person name="Numata K."/>
            <person name="Arakawa K."/>
        </authorList>
    </citation>
    <scope>NUCLEOTIDE SEQUENCE</scope>
</reference>
<gene>
    <name evidence="1" type="primary">X975_08834</name>
    <name evidence="1" type="ORF">TNCV_3297051</name>
</gene>
<keyword evidence="2" id="KW-1185">Reference proteome</keyword>
<accession>A0A8X6SZA0</accession>
<sequence length="130" mass="14830">MNSGSHFTSQEFGSFARQQVSARTVERRLQQFGLSAQRPWLRLPLILHHRSSMVGSTMNTKSETSFLSAESRFFLQYQDGGIHVWWHRVGRTLPACIHHRHTGPSPGMMVWGAIGYTPWLPLLRIDGTLN</sequence>